<evidence type="ECO:0000256" key="1">
    <source>
        <dbReference type="SAM" id="MobiDB-lite"/>
    </source>
</evidence>
<reference evidence="3 4" key="1">
    <citation type="submission" date="2023-10" db="EMBL/GenBank/DDBJ databases">
        <title>Chromosome-scale genome assembly provides insights into flower coloration mechanisms of Canna indica.</title>
        <authorList>
            <person name="Li C."/>
        </authorList>
    </citation>
    <scope>NUCLEOTIDE SEQUENCE [LARGE SCALE GENOMIC DNA]</scope>
    <source>
        <tissue evidence="3">Flower</tissue>
    </source>
</reference>
<dbReference type="Proteomes" id="UP001327560">
    <property type="component" value="Chromosome 8"/>
</dbReference>
<feature type="region of interest" description="Disordered" evidence="1">
    <location>
        <begin position="685"/>
        <end position="706"/>
    </location>
</feature>
<feature type="region of interest" description="Disordered" evidence="1">
    <location>
        <begin position="195"/>
        <end position="218"/>
    </location>
</feature>
<protein>
    <recommendedName>
        <fullName evidence="2">YTH domain-containing protein</fullName>
    </recommendedName>
</protein>
<gene>
    <name evidence="3" type="ORF">Cni_G27184</name>
</gene>
<name>A0AAQ3QP22_9LILI</name>
<feature type="compositionally biased region" description="Basic and acidic residues" evidence="1">
    <location>
        <begin position="594"/>
        <end position="615"/>
    </location>
</feature>
<dbReference type="GO" id="GO:0005737">
    <property type="term" value="C:cytoplasm"/>
    <property type="evidence" value="ECO:0007669"/>
    <property type="project" value="TreeGrafter"/>
</dbReference>
<feature type="compositionally biased region" description="Polar residues" evidence="1">
    <location>
        <begin position="238"/>
        <end position="253"/>
    </location>
</feature>
<feature type="region of interest" description="Disordered" evidence="1">
    <location>
        <begin position="230"/>
        <end position="255"/>
    </location>
</feature>
<dbReference type="AlphaFoldDB" id="A0AAQ3QP22"/>
<feature type="compositionally biased region" description="Polar residues" evidence="1">
    <location>
        <begin position="857"/>
        <end position="869"/>
    </location>
</feature>
<dbReference type="PROSITE" id="PS50882">
    <property type="entry name" value="YTH"/>
    <property type="match status" value="1"/>
</dbReference>
<dbReference type="Gene3D" id="3.10.590.10">
    <property type="entry name" value="ph1033 like domains"/>
    <property type="match status" value="1"/>
</dbReference>
<feature type="region of interest" description="Disordered" evidence="1">
    <location>
        <begin position="309"/>
        <end position="337"/>
    </location>
</feature>
<dbReference type="Pfam" id="PF04146">
    <property type="entry name" value="YTH"/>
    <property type="match status" value="1"/>
</dbReference>
<dbReference type="InterPro" id="IPR007275">
    <property type="entry name" value="YTH_domain"/>
</dbReference>
<feature type="domain" description="YTH" evidence="2">
    <location>
        <begin position="366"/>
        <end position="507"/>
    </location>
</feature>
<dbReference type="GO" id="GO:0003729">
    <property type="term" value="F:mRNA binding"/>
    <property type="evidence" value="ECO:0007669"/>
    <property type="project" value="TreeGrafter"/>
</dbReference>
<dbReference type="EMBL" id="CP136897">
    <property type="protein sequence ID" value="WOL18389.1"/>
    <property type="molecule type" value="Genomic_DNA"/>
</dbReference>
<dbReference type="InterPro" id="IPR045168">
    <property type="entry name" value="YTH_prot"/>
</dbReference>
<evidence type="ECO:0000313" key="3">
    <source>
        <dbReference type="EMBL" id="WOL18389.1"/>
    </source>
</evidence>
<feature type="compositionally biased region" description="Polar residues" evidence="1">
    <location>
        <begin position="324"/>
        <end position="337"/>
    </location>
</feature>
<sequence length="869" mass="94348">MMSGVGSIPNMTIVPSPVMGNEMPPEYIVDQGVSYPAAENYAYGYTGYESSGEWGDHHNVFGLDGHDLHYMGLQAGGLPCLYYTPGYGYAQTPFNQYTPYVPGSVTGLDGSYVGVQHYMNVPSYQPSISSPAYIPVMVQPNSDYVPTSSIDQFPVGTATSIATRPANVGATITPQQSSVSAASCRITNPATSLVLPDASQTSQNNQASARPSEGLKINIPQNNQSLSQETLVHGSGHQGINSGQTQSTFQFSHGRNPFIPSHLKVAAPSNSGLTTYVPNVPGWASQDKQRQGPHFTDIANGASRNLDILGEQNKGPRKSRPKDQLTSSGVESAELTQSSSGALGGCIVISPDQYNKNDFPVDYPDAKFFVIKSYSEDDVHKSVKYNVWSSTHNGNRRLDSAYADSQRKTLGQQRKCPVFLFFSVNASGQFCGLAEMVGPVDFDKDMNFWQQDKWSGSFPVKWHIIKDVPNSSLRHIVLENNENKPVTNSRDTQEIPYSAGINMLKIFKTSQLRTSILDDFKFYEERQKKMLEDKFRHLGRIYEASLYVPAFVSSDRPDAKGDQSYRVDENQPGVTGQIAQAVGDQTDNASEQSVKYKEKMQDDTASRPLKIDGKHSGLVVDQSQKRDGKHSGLVVDQSQKTDGKHSGLVVDQSQKTDGKQLNTAVGLAFKVDGSHSTDSIDLLPVANGSQPSTVVQPPKPDKKKLSPVMNQLPKVHTGPLNPEIPKKLDGKQLKWRISQPPPSDGNAIRPKDVNGVGKAGSDEEQFKNVHTSEFSSKKNTQPNLAANGEGKSGMLSVESKQSAVRSLGTIELEVVPTDFVKVGSMQIKVKDLGESSSRVISAGAVPVEPKGPKLASKKSTSADSNQPKK</sequence>
<dbReference type="CDD" id="cd21134">
    <property type="entry name" value="YTH"/>
    <property type="match status" value="1"/>
</dbReference>
<evidence type="ECO:0000313" key="4">
    <source>
        <dbReference type="Proteomes" id="UP001327560"/>
    </source>
</evidence>
<dbReference type="PANTHER" id="PTHR12357:SF92">
    <property type="entry name" value="YTH DOMAIN-CONTAINING FAMILY PROTEIN"/>
    <property type="match status" value="1"/>
</dbReference>
<dbReference type="GO" id="GO:0061157">
    <property type="term" value="P:mRNA destabilization"/>
    <property type="evidence" value="ECO:0007669"/>
    <property type="project" value="TreeGrafter"/>
</dbReference>
<feature type="region of interest" description="Disordered" evidence="1">
    <location>
        <begin position="283"/>
        <end position="302"/>
    </location>
</feature>
<proteinExistence type="predicted"/>
<dbReference type="PANTHER" id="PTHR12357">
    <property type="entry name" value="YTH YT521-B HOMOLOGY DOMAIN-CONTAINING"/>
    <property type="match status" value="1"/>
</dbReference>
<evidence type="ECO:0000259" key="2">
    <source>
        <dbReference type="PROSITE" id="PS50882"/>
    </source>
</evidence>
<keyword evidence="4" id="KW-1185">Reference proteome</keyword>
<feature type="region of interest" description="Disordered" evidence="1">
    <location>
        <begin position="768"/>
        <end position="794"/>
    </location>
</feature>
<feature type="compositionally biased region" description="Polar residues" evidence="1">
    <location>
        <begin position="768"/>
        <end position="784"/>
    </location>
</feature>
<feature type="compositionally biased region" description="Polar residues" evidence="1">
    <location>
        <begin position="582"/>
        <end position="593"/>
    </location>
</feature>
<feature type="region of interest" description="Disordered" evidence="1">
    <location>
        <begin position="582"/>
        <end position="655"/>
    </location>
</feature>
<organism evidence="3 4">
    <name type="scientific">Canna indica</name>
    <name type="common">Indian-shot</name>
    <dbReference type="NCBI Taxonomy" id="4628"/>
    <lineage>
        <taxon>Eukaryota</taxon>
        <taxon>Viridiplantae</taxon>
        <taxon>Streptophyta</taxon>
        <taxon>Embryophyta</taxon>
        <taxon>Tracheophyta</taxon>
        <taxon>Spermatophyta</taxon>
        <taxon>Magnoliopsida</taxon>
        <taxon>Liliopsida</taxon>
        <taxon>Zingiberales</taxon>
        <taxon>Cannaceae</taxon>
        <taxon>Canna</taxon>
    </lineage>
</organism>
<feature type="compositionally biased region" description="Polar residues" evidence="1">
    <location>
        <begin position="198"/>
        <end position="209"/>
    </location>
</feature>
<feature type="region of interest" description="Disordered" evidence="1">
    <location>
        <begin position="831"/>
        <end position="869"/>
    </location>
</feature>
<accession>A0AAQ3QP22</accession>